<dbReference type="Pfam" id="PF02653">
    <property type="entry name" value="BPD_transp_2"/>
    <property type="match status" value="1"/>
</dbReference>
<evidence type="ECO:0000256" key="6">
    <source>
        <dbReference type="ARBA" id="ARBA00022989"/>
    </source>
</evidence>
<feature type="transmembrane region" description="Helical" evidence="9">
    <location>
        <begin position="138"/>
        <end position="160"/>
    </location>
</feature>
<name>A0ABX0W5J2_9RHOB</name>
<dbReference type="RefSeq" id="WP_167682672.1">
    <property type="nucleotide sequence ID" value="NZ_QHLQ01000002.1"/>
</dbReference>
<keyword evidence="11" id="KW-1185">Reference proteome</keyword>
<comment type="caution">
    <text evidence="10">The sequence shown here is derived from an EMBL/GenBank/DDBJ whole genome shotgun (WGS) entry which is preliminary data.</text>
</comment>
<keyword evidence="7 9" id="KW-0472">Membrane</keyword>
<dbReference type="Proteomes" id="UP001429564">
    <property type="component" value="Unassembled WGS sequence"/>
</dbReference>
<evidence type="ECO:0000256" key="3">
    <source>
        <dbReference type="ARBA" id="ARBA00022475"/>
    </source>
</evidence>
<feature type="transmembrane region" description="Helical" evidence="9">
    <location>
        <begin position="47"/>
        <end position="75"/>
    </location>
</feature>
<evidence type="ECO:0000256" key="8">
    <source>
        <dbReference type="ARBA" id="ARBA00037998"/>
    </source>
</evidence>
<feature type="transmembrane region" description="Helical" evidence="9">
    <location>
        <begin position="222"/>
        <end position="246"/>
    </location>
</feature>
<evidence type="ECO:0000256" key="7">
    <source>
        <dbReference type="ARBA" id="ARBA00023136"/>
    </source>
</evidence>
<dbReference type="InterPro" id="IPR001851">
    <property type="entry name" value="ABC_transp_permease"/>
</dbReference>
<evidence type="ECO:0000313" key="10">
    <source>
        <dbReference type="EMBL" id="NIZ60208.1"/>
    </source>
</evidence>
<feature type="transmembrane region" description="Helical" evidence="9">
    <location>
        <begin position="253"/>
        <end position="277"/>
    </location>
</feature>
<comment type="similarity">
    <text evidence="8">Belongs to the binding-protein-dependent transport system permease family. LivHM subfamily.</text>
</comment>
<keyword evidence="3" id="KW-1003">Cell membrane</keyword>
<evidence type="ECO:0000256" key="5">
    <source>
        <dbReference type="ARBA" id="ARBA00022970"/>
    </source>
</evidence>
<dbReference type="EMBL" id="QHLQ01000002">
    <property type="protein sequence ID" value="NIZ60208.1"/>
    <property type="molecule type" value="Genomic_DNA"/>
</dbReference>
<evidence type="ECO:0000313" key="11">
    <source>
        <dbReference type="Proteomes" id="UP001429564"/>
    </source>
</evidence>
<feature type="transmembrane region" description="Helical" evidence="9">
    <location>
        <begin position="189"/>
        <end position="210"/>
    </location>
</feature>
<keyword evidence="2" id="KW-0813">Transport</keyword>
<keyword evidence="6 9" id="KW-1133">Transmembrane helix</keyword>
<evidence type="ECO:0000256" key="2">
    <source>
        <dbReference type="ARBA" id="ARBA00022448"/>
    </source>
</evidence>
<dbReference type="PANTHER" id="PTHR11795">
    <property type="entry name" value="BRANCHED-CHAIN AMINO ACID TRANSPORT SYSTEM PERMEASE PROTEIN LIVH"/>
    <property type="match status" value="1"/>
</dbReference>
<sequence>MTGLIDMLVQGLLLGGFFALSGLGLSLSFGIMRIVNIAHGDFLVVAAYLGVVITGLFGINPIVAIALIMPLMFVLGWGLQKTILNRAVDGGELSPLLITFGLSIVLHNALQEIFSADFRSLDAGPVEVASLAIGDIRIGWFALSILIVAVLVYALVSWLMRKTTFGRIVRATVDDPEVSGLMGVDTKKVYCLGMGISMAIIGISGALYGIKSSFSPLTGGDQLLFAFEAVIIGGMGSIWGTLLGGLTLGIAQVIGFSIHSGWGAFAGHLVFFLFLFLKPSGLLSKGDSHV</sequence>
<evidence type="ECO:0000256" key="9">
    <source>
        <dbReference type="SAM" id="Phobius"/>
    </source>
</evidence>
<reference evidence="10 11" key="1">
    <citation type="submission" date="2018-05" db="EMBL/GenBank/DDBJ databases">
        <authorList>
            <person name="Zhang Y.-J."/>
        </authorList>
    </citation>
    <scope>NUCLEOTIDE SEQUENCE [LARGE SCALE GENOMIC DNA]</scope>
    <source>
        <strain evidence="10 11">CY04</strain>
    </source>
</reference>
<keyword evidence="4 9" id="KW-0812">Transmembrane</keyword>
<keyword evidence="5" id="KW-0029">Amino-acid transport</keyword>
<feature type="transmembrane region" description="Helical" evidence="9">
    <location>
        <begin position="12"/>
        <end position="35"/>
    </location>
</feature>
<proteinExistence type="inferred from homology"/>
<dbReference type="CDD" id="cd06582">
    <property type="entry name" value="TM_PBP1_LivH_like"/>
    <property type="match status" value="1"/>
</dbReference>
<organism evidence="10 11">
    <name type="scientific">Parasedimentitalea denitrificans</name>
    <dbReference type="NCBI Taxonomy" id="2211118"/>
    <lineage>
        <taxon>Bacteria</taxon>
        <taxon>Pseudomonadati</taxon>
        <taxon>Pseudomonadota</taxon>
        <taxon>Alphaproteobacteria</taxon>
        <taxon>Rhodobacterales</taxon>
        <taxon>Paracoccaceae</taxon>
        <taxon>Parasedimentitalea</taxon>
    </lineage>
</organism>
<accession>A0ABX0W5J2</accession>
<protein>
    <submittedName>
        <fullName evidence="10">Branched-chain amino acid ABC transporter permease</fullName>
    </submittedName>
</protein>
<dbReference type="PANTHER" id="PTHR11795:SF445">
    <property type="entry name" value="AMINO ACID ABC TRANSPORTER PERMEASE PROTEIN"/>
    <property type="match status" value="1"/>
</dbReference>
<evidence type="ECO:0000256" key="1">
    <source>
        <dbReference type="ARBA" id="ARBA00004651"/>
    </source>
</evidence>
<feature type="transmembrane region" description="Helical" evidence="9">
    <location>
        <begin position="96"/>
        <end position="118"/>
    </location>
</feature>
<dbReference type="InterPro" id="IPR052157">
    <property type="entry name" value="BCAA_transport_permease"/>
</dbReference>
<gene>
    <name evidence="10" type="ORF">DL239_04370</name>
</gene>
<evidence type="ECO:0000256" key="4">
    <source>
        <dbReference type="ARBA" id="ARBA00022692"/>
    </source>
</evidence>
<comment type="subcellular location">
    <subcellularLocation>
        <location evidence="1">Cell membrane</location>
        <topology evidence="1">Multi-pass membrane protein</topology>
    </subcellularLocation>
</comment>